<evidence type="ECO:0000313" key="1">
    <source>
        <dbReference type="EMBL" id="JAN12222.1"/>
    </source>
</evidence>
<reference evidence="1" key="1">
    <citation type="submission" date="2015-10" db="EMBL/GenBank/DDBJ databases">
        <title>EvidentialGene: Evidence-directed Construction of Complete mRNA Transcriptomes without Genomes.</title>
        <authorList>
            <person name="Gilbert D.G."/>
        </authorList>
    </citation>
    <scope>NUCLEOTIDE SEQUENCE</scope>
</reference>
<sequence length="79" mass="8942">MTPSKILTLHATFPWPMMLSKWQILWLQIIYQPIGSLFIRRSTLGKCFRSVVFHAGAVNVTFASTLWTGGHLNIPGLSR</sequence>
<name>A0A0P5E702_9CRUS</name>
<dbReference type="AlphaFoldDB" id="A0A0P5E702"/>
<dbReference type="EMBL" id="GDIQ01082515">
    <property type="protein sequence ID" value="JAN12222.1"/>
    <property type="molecule type" value="Transcribed_RNA"/>
</dbReference>
<proteinExistence type="predicted"/>
<organism evidence="1">
    <name type="scientific">Daphnia magna</name>
    <dbReference type="NCBI Taxonomy" id="35525"/>
    <lineage>
        <taxon>Eukaryota</taxon>
        <taxon>Metazoa</taxon>
        <taxon>Ecdysozoa</taxon>
        <taxon>Arthropoda</taxon>
        <taxon>Crustacea</taxon>
        <taxon>Branchiopoda</taxon>
        <taxon>Diplostraca</taxon>
        <taxon>Cladocera</taxon>
        <taxon>Anomopoda</taxon>
        <taxon>Daphniidae</taxon>
        <taxon>Daphnia</taxon>
    </lineage>
</organism>
<protein>
    <submittedName>
        <fullName evidence="1">Uncharacterized protein</fullName>
    </submittedName>
</protein>
<accession>A0A0P5E702</accession>